<reference evidence="1 2" key="1">
    <citation type="submission" date="2024-09" db="EMBL/GenBank/DDBJ databases">
        <title>Chromosome-scale assembly of Riccia sorocarpa.</title>
        <authorList>
            <person name="Paukszto L."/>
        </authorList>
    </citation>
    <scope>NUCLEOTIDE SEQUENCE [LARGE SCALE GENOMIC DNA]</scope>
    <source>
        <strain evidence="1">LP-2024</strain>
        <tissue evidence="1">Aerial parts of the thallus</tissue>
    </source>
</reference>
<sequence>MEQHNKLEDLNLSVELLQVLLPEKFMLIWTLLRFSLPRTSLIPMELKLSCSLLWDYLCTEEEIRKEVKGLRKHSSRRVRSFARKSSAACSSPHSNMSDFHVQHRPMAVESKPSHDNVSPLPTPSASRQLRQRLEAFGVRTAMQALTGQQRQEETIPKKRLTLIMRRNRQQDHHRINRTTQNWTSQLYGPYSLKPKAAGEIDVSGKLLLAKRKVAEGYRQINGGSYCFRKNGSVLSHLKLFATPKKQRTVQALDLKDLPKGGPISARPPQALL</sequence>
<dbReference type="EMBL" id="JBJQOH010000006">
    <property type="protein sequence ID" value="KAL3685677.1"/>
    <property type="molecule type" value="Genomic_DNA"/>
</dbReference>
<gene>
    <name evidence="1" type="ORF">R1sor_003699</name>
</gene>
<dbReference type="Proteomes" id="UP001633002">
    <property type="component" value="Unassembled WGS sequence"/>
</dbReference>
<keyword evidence="2" id="KW-1185">Reference proteome</keyword>
<organism evidence="1 2">
    <name type="scientific">Riccia sorocarpa</name>
    <dbReference type="NCBI Taxonomy" id="122646"/>
    <lineage>
        <taxon>Eukaryota</taxon>
        <taxon>Viridiplantae</taxon>
        <taxon>Streptophyta</taxon>
        <taxon>Embryophyta</taxon>
        <taxon>Marchantiophyta</taxon>
        <taxon>Marchantiopsida</taxon>
        <taxon>Marchantiidae</taxon>
        <taxon>Marchantiales</taxon>
        <taxon>Ricciaceae</taxon>
        <taxon>Riccia</taxon>
    </lineage>
</organism>
<accession>A0ABD3H555</accession>
<evidence type="ECO:0000313" key="1">
    <source>
        <dbReference type="EMBL" id="KAL3685677.1"/>
    </source>
</evidence>
<dbReference type="AlphaFoldDB" id="A0ABD3H555"/>
<proteinExistence type="predicted"/>
<evidence type="ECO:0000313" key="2">
    <source>
        <dbReference type="Proteomes" id="UP001633002"/>
    </source>
</evidence>
<comment type="caution">
    <text evidence="1">The sequence shown here is derived from an EMBL/GenBank/DDBJ whole genome shotgun (WGS) entry which is preliminary data.</text>
</comment>
<name>A0ABD3H555_9MARC</name>
<protein>
    <submittedName>
        <fullName evidence="1">Uncharacterized protein</fullName>
    </submittedName>
</protein>